<keyword evidence="2" id="KW-0255">Endonuclease</keyword>
<feature type="domain" description="PD(D/E)XK endonuclease" evidence="1">
    <location>
        <begin position="1"/>
        <end position="132"/>
    </location>
</feature>
<dbReference type="InterPro" id="IPR011856">
    <property type="entry name" value="tRNA_endonuc-like_dom_sf"/>
</dbReference>
<dbReference type="Gene3D" id="3.40.1350.10">
    <property type="match status" value="1"/>
</dbReference>
<evidence type="ECO:0000313" key="2">
    <source>
        <dbReference type="EMBL" id="MFC4358240.1"/>
    </source>
</evidence>
<organism evidence="2 3">
    <name type="scientific">Halobium salinum</name>
    <dbReference type="NCBI Taxonomy" id="1364940"/>
    <lineage>
        <taxon>Archaea</taxon>
        <taxon>Methanobacteriati</taxon>
        <taxon>Methanobacteriota</taxon>
        <taxon>Stenosarchaea group</taxon>
        <taxon>Halobacteria</taxon>
        <taxon>Halobacteriales</taxon>
        <taxon>Haloferacaceae</taxon>
        <taxon>Halobium</taxon>
    </lineage>
</organism>
<comment type="caution">
    <text evidence="2">The sequence shown here is derived from an EMBL/GenBank/DDBJ whole genome shotgun (WGS) entry which is preliminary data.</text>
</comment>
<keyword evidence="3" id="KW-1185">Reference proteome</keyword>
<dbReference type="GO" id="GO:0004519">
    <property type="term" value="F:endonuclease activity"/>
    <property type="evidence" value="ECO:0007669"/>
    <property type="project" value="UniProtKB-KW"/>
</dbReference>
<dbReference type="RefSeq" id="WP_267624105.1">
    <property type="nucleotide sequence ID" value="NZ_JAODIW010000008.1"/>
</dbReference>
<gene>
    <name evidence="2" type="ORF">ACFO0N_09805</name>
</gene>
<dbReference type="Pfam" id="PF11645">
    <property type="entry name" value="PDDEXK_5"/>
    <property type="match status" value="1"/>
</dbReference>
<keyword evidence="2" id="KW-0378">Hydrolase</keyword>
<reference evidence="2 3" key="1">
    <citation type="journal article" date="2019" name="Int. J. Syst. Evol. Microbiol.">
        <title>The Global Catalogue of Microorganisms (GCM) 10K type strain sequencing project: providing services to taxonomists for standard genome sequencing and annotation.</title>
        <authorList>
            <consortium name="The Broad Institute Genomics Platform"/>
            <consortium name="The Broad Institute Genome Sequencing Center for Infectious Disease"/>
            <person name="Wu L."/>
            <person name="Ma J."/>
        </authorList>
    </citation>
    <scope>NUCLEOTIDE SEQUENCE [LARGE SCALE GENOMIC DNA]</scope>
    <source>
        <strain evidence="2 3">CGMCC 1.12553</strain>
    </source>
</reference>
<accession>A0ABD5PC77</accession>
<evidence type="ECO:0000259" key="1">
    <source>
        <dbReference type="Pfam" id="PF11645"/>
    </source>
</evidence>
<proteinExistence type="predicted"/>
<name>A0ABD5PC77_9EURY</name>
<dbReference type="AlphaFoldDB" id="A0ABD5PC77"/>
<protein>
    <submittedName>
        <fullName evidence="2">Group I intron-associated PD-(D/E)XK endonuclease</fullName>
    </submittedName>
</protein>
<dbReference type="Proteomes" id="UP001595921">
    <property type="component" value="Unassembled WGS sequence"/>
</dbReference>
<evidence type="ECO:0000313" key="3">
    <source>
        <dbReference type="Proteomes" id="UP001595921"/>
    </source>
</evidence>
<dbReference type="InterPro" id="IPR021671">
    <property type="entry name" value="PD(D/E)XK_Endonuc"/>
</dbReference>
<keyword evidence="2" id="KW-0540">Nuclease</keyword>
<dbReference type="EMBL" id="JBHSDS010000006">
    <property type="protein sequence ID" value="MFC4358240.1"/>
    <property type="molecule type" value="Genomic_DNA"/>
</dbReference>
<sequence length="141" mass="15937">MSTKQRGDETESRLLAELISRGYSVSVPFGDNDRYDLVVDAGDSLYRVQCKTGWVEEEARIRFKTGSKTTKDGVPVTTDYGDDIDSFAVYCAETTTCYWIPADEAGKKSTYLRVVEAAIDHPSVKYARDYRFARNLPELVR</sequence>